<evidence type="ECO:0008006" key="3">
    <source>
        <dbReference type="Google" id="ProtNLM"/>
    </source>
</evidence>
<dbReference type="Pfam" id="PF15575">
    <property type="entry name" value="Imm49"/>
    <property type="match status" value="1"/>
</dbReference>
<accession>A0A2D3NVH4</accession>
<reference evidence="1 2" key="1">
    <citation type="submission" date="2017-11" db="EMBL/GenBank/DDBJ databases">
        <title>Genome sequencing of Fusobacterium periodonticum KCOM 1261.</title>
        <authorList>
            <person name="Kook J.-K."/>
            <person name="Park S.-N."/>
            <person name="Lim Y.K."/>
        </authorList>
    </citation>
    <scope>NUCLEOTIDE SEQUENCE [LARGE SCALE GENOMIC DNA]</scope>
    <source>
        <strain evidence="1 2">KCOM 1261</strain>
    </source>
</reference>
<protein>
    <recommendedName>
        <fullName evidence="3">Immunity 49 family protein</fullName>
    </recommendedName>
</protein>
<evidence type="ECO:0000313" key="2">
    <source>
        <dbReference type="Proteomes" id="UP000230056"/>
    </source>
</evidence>
<dbReference type="AlphaFoldDB" id="A0A2D3NVH4"/>
<proteinExistence type="predicted"/>
<dbReference type="Proteomes" id="UP000230056">
    <property type="component" value="Chromosome"/>
</dbReference>
<dbReference type="EMBL" id="CP024699">
    <property type="protein sequence ID" value="ATV59382.1"/>
    <property type="molecule type" value="Genomic_DNA"/>
</dbReference>
<name>A0A2D3NVH4_9FUSO</name>
<evidence type="ECO:0000313" key="1">
    <source>
        <dbReference type="EMBL" id="ATV59382.1"/>
    </source>
</evidence>
<dbReference type="RefSeq" id="WP_100024847.1">
    <property type="nucleotide sequence ID" value="NZ_CP024699.1"/>
</dbReference>
<organism evidence="1 2">
    <name type="scientific">Fusobacterium pseudoperiodonticum</name>
    <dbReference type="NCBI Taxonomy" id="2663009"/>
    <lineage>
        <taxon>Bacteria</taxon>
        <taxon>Fusobacteriati</taxon>
        <taxon>Fusobacteriota</taxon>
        <taxon>Fusobacteriia</taxon>
        <taxon>Fusobacteriales</taxon>
        <taxon>Fusobacteriaceae</taxon>
        <taxon>Fusobacterium</taxon>
    </lineage>
</organism>
<gene>
    <name evidence="1" type="ORF">CTM72_06310</name>
</gene>
<sequence>MLVGKKKFDEKFKHVLGIIEYSQDRLEGEKVSLELISNKEGDPLSCMTLLGHDYHQMASINLLVDKDIEKFRQNMYLSTKLCLLGTDTRGYLRGHVKDFFSALMSNNQDILEFFKKYSDILAYEKEKNFYKKSYSASFLTRTVLLALKGEWEDVILRANLYLANPSKDRKDKYYYIQFEFLKALAEKNIEKMKESINTMLDLKVARKMVYDKDLYFDFYLQIYALIYAKIALYHGIDLEVDSDIAPKELIDNTPAKEYPEPYEFMKKFDLKTITAEEWKAWIYEYHPKPEELKESEERGYIFV</sequence>
<dbReference type="InterPro" id="IPR029074">
    <property type="entry name" value="Imm49"/>
</dbReference>